<keyword evidence="4" id="KW-1185">Reference proteome</keyword>
<dbReference type="InterPro" id="IPR042178">
    <property type="entry name" value="Serpin_sf_1"/>
</dbReference>
<name>A0A8T2WQB1_POPDE</name>
<reference evidence="3" key="1">
    <citation type="journal article" date="2021" name="J. Hered.">
        <title>Genome Assembly of Salicaceae Populus deltoides (Eastern Cottonwood) I-69 Based on Nanopore Sequencing and Hi-C Technologies.</title>
        <authorList>
            <person name="Bai S."/>
            <person name="Wu H."/>
            <person name="Zhang J."/>
            <person name="Pan Z."/>
            <person name="Zhao W."/>
            <person name="Li Z."/>
            <person name="Tong C."/>
        </authorList>
    </citation>
    <scope>NUCLEOTIDE SEQUENCE</scope>
    <source>
        <tissue evidence="3">Leaf</tissue>
    </source>
</reference>
<feature type="domain" description="Serpin" evidence="2">
    <location>
        <begin position="1"/>
        <end position="101"/>
    </location>
</feature>
<dbReference type="Pfam" id="PF00079">
    <property type="entry name" value="Serpin"/>
    <property type="match status" value="1"/>
</dbReference>
<evidence type="ECO:0000256" key="1">
    <source>
        <dbReference type="ARBA" id="ARBA00009500"/>
    </source>
</evidence>
<sequence length="122" mass="13850">MNPSFEGIVREVCNAQAEEVGFLNKPDEARHEVNLWAERKTRGLIKEVLPLLSVKRDPALILANALYFKGAWNQKLDVSKTRFRDFHLLNGKIVQVPSMTGVGGAASWVPNLWLRPKLRRES</sequence>
<dbReference type="InterPro" id="IPR036186">
    <property type="entry name" value="Serpin_sf"/>
</dbReference>
<accession>A0A8T2WQB1</accession>
<evidence type="ECO:0000259" key="2">
    <source>
        <dbReference type="Pfam" id="PF00079"/>
    </source>
</evidence>
<dbReference type="InterPro" id="IPR023796">
    <property type="entry name" value="Serpin_dom"/>
</dbReference>
<dbReference type="PANTHER" id="PTHR11461:SF211">
    <property type="entry name" value="GH10112P-RELATED"/>
    <property type="match status" value="1"/>
</dbReference>
<dbReference type="PANTHER" id="PTHR11461">
    <property type="entry name" value="SERINE PROTEASE INHIBITOR, SERPIN"/>
    <property type="match status" value="1"/>
</dbReference>
<comment type="similarity">
    <text evidence="1">Belongs to the serpin family.</text>
</comment>
<dbReference type="EMBL" id="JACEGQ020000017">
    <property type="protein sequence ID" value="KAH8483489.1"/>
    <property type="molecule type" value="Genomic_DNA"/>
</dbReference>
<evidence type="ECO:0000313" key="4">
    <source>
        <dbReference type="Proteomes" id="UP000807159"/>
    </source>
</evidence>
<comment type="caution">
    <text evidence="3">The sequence shown here is derived from an EMBL/GenBank/DDBJ whole genome shotgun (WGS) entry which is preliminary data.</text>
</comment>
<proteinExistence type="inferred from homology"/>
<dbReference type="GO" id="GO:0005615">
    <property type="term" value="C:extracellular space"/>
    <property type="evidence" value="ECO:0007669"/>
    <property type="project" value="InterPro"/>
</dbReference>
<protein>
    <recommendedName>
        <fullName evidence="2">Serpin domain-containing protein</fullName>
    </recommendedName>
</protein>
<dbReference type="GO" id="GO:0004867">
    <property type="term" value="F:serine-type endopeptidase inhibitor activity"/>
    <property type="evidence" value="ECO:0007669"/>
    <property type="project" value="InterPro"/>
</dbReference>
<dbReference type="InterPro" id="IPR042185">
    <property type="entry name" value="Serpin_sf_2"/>
</dbReference>
<dbReference type="Gene3D" id="3.30.497.10">
    <property type="entry name" value="Antithrombin, subunit I, domain 2"/>
    <property type="match status" value="1"/>
</dbReference>
<gene>
    <name evidence="3" type="ORF">H0E87_028047</name>
</gene>
<dbReference type="Gene3D" id="2.30.39.10">
    <property type="entry name" value="Alpha-1-antitrypsin, domain 1"/>
    <property type="match status" value="1"/>
</dbReference>
<dbReference type="AlphaFoldDB" id="A0A8T2WQB1"/>
<organism evidence="3 4">
    <name type="scientific">Populus deltoides</name>
    <name type="common">Eastern poplar</name>
    <name type="synonym">Eastern cottonwood</name>
    <dbReference type="NCBI Taxonomy" id="3696"/>
    <lineage>
        <taxon>Eukaryota</taxon>
        <taxon>Viridiplantae</taxon>
        <taxon>Streptophyta</taxon>
        <taxon>Embryophyta</taxon>
        <taxon>Tracheophyta</taxon>
        <taxon>Spermatophyta</taxon>
        <taxon>Magnoliopsida</taxon>
        <taxon>eudicotyledons</taxon>
        <taxon>Gunneridae</taxon>
        <taxon>Pentapetalae</taxon>
        <taxon>rosids</taxon>
        <taxon>fabids</taxon>
        <taxon>Malpighiales</taxon>
        <taxon>Salicaceae</taxon>
        <taxon>Saliceae</taxon>
        <taxon>Populus</taxon>
    </lineage>
</organism>
<dbReference type="InterPro" id="IPR000215">
    <property type="entry name" value="Serpin_fam"/>
</dbReference>
<evidence type="ECO:0000313" key="3">
    <source>
        <dbReference type="EMBL" id="KAH8483489.1"/>
    </source>
</evidence>
<dbReference type="Proteomes" id="UP000807159">
    <property type="component" value="Chromosome 17"/>
</dbReference>
<dbReference type="SUPFAM" id="SSF56574">
    <property type="entry name" value="Serpins"/>
    <property type="match status" value="1"/>
</dbReference>